<dbReference type="GO" id="GO:0005886">
    <property type="term" value="C:plasma membrane"/>
    <property type="evidence" value="ECO:0007669"/>
    <property type="project" value="InterPro"/>
</dbReference>
<dbReference type="SMART" id="SM01207">
    <property type="entry name" value="G3P_acyltransf"/>
    <property type="match status" value="1"/>
</dbReference>
<dbReference type="NCBIfam" id="TIGR00023">
    <property type="entry name" value="glycerol-3-phosphate 1-O-acyltransferase PlsY"/>
    <property type="match status" value="1"/>
</dbReference>
<dbReference type="GO" id="GO:0043772">
    <property type="term" value="F:acyl-phosphate glycerol-3-phosphate acyltransferase activity"/>
    <property type="evidence" value="ECO:0007669"/>
    <property type="project" value="InterPro"/>
</dbReference>
<dbReference type="EMBL" id="CAEZSR010000011">
    <property type="protein sequence ID" value="CAB4544400.1"/>
    <property type="molecule type" value="Genomic_DNA"/>
</dbReference>
<evidence type="ECO:0000256" key="7">
    <source>
        <dbReference type="ARBA" id="ARBA00023136"/>
    </source>
</evidence>
<keyword evidence="7 10" id="KW-0472">Membrane</keyword>
<evidence type="ECO:0000256" key="1">
    <source>
        <dbReference type="ARBA" id="ARBA00022475"/>
    </source>
</evidence>
<name>A0A6J6BZ72_9ZZZZ</name>
<feature type="transmembrane region" description="Helical" evidence="10">
    <location>
        <begin position="76"/>
        <end position="94"/>
    </location>
</feature>
<dbReference type="AlphaFoldDB" id="A0A6J6BZ72"/>
<evidence type="ECO:0000256" key="8">
    <source>
        <dbReference type="ARBA" id="ARBA00023209"/>
    </source>
</evidence>
<evidence type="ECO:0000313" key="11">
    <source>
        <dbReference type="EMBL" id="CAB4544400.1"/>
    </source>
</evidence>
<evidence type="ECO:0000256" key="5">
    <source>
        <dbReference type="ARBA" id="ARBA00022989"/>
    </source>
</evidence>
<gene>
    <name evidence="11" type="ORF">UFOPK1493_00544</name>
</gene>
<keyword evidence="9" id="KW-1208">Phospholipid metabolism</keyword>
<evidence type="ECO:0000256" key="6">
    <source>
        <dbReference type="ARBA" id="ARBA00023098"/>
    </source>
</evidence>
<evidence type="ECO:0000256" key="2">
    <source>
        <dbReference type="ARBA" id="ARBA00022516"/>
    </source>
</evidence>
<keyword evidence="6" id="KW-0443">Lipid metabolism</keyword>
<keyword evidence="3" id="KW-0808">Transferase</keyword>
<proteinExistence type="inferred from homology"/>
<accession>A0A6J6BZ72</accession>
<evidence type="ECO:0000256" key="9">
    <source>
        <dbReference type="ARBA" id="ARBA00023264"/>
    </source>
</evidence>
<keyword evidence="2" id="KW-0444">Lipid biosynthesis</keyword>
<evidence type="ECO:0000256" key="4">
    <source>
        <dbReference type="ARBA" id="ARBA00022692"/>
    </source>
</evidence>
<dbReference type="PANTHER" id="PTHR30309">
    <property type="entry name" value="INNER MEMBRANE PROTEIN YGIH"/>
    <property type="match status" value="1"/>
</dbReference>
<keyword evidence="1" id="KW-1003">Cell membrane</keyword>
<dbReference type="GO" id="GO:0008654">
    <property type="term" value="P:phospholipid biosynthetic process"/>
    <property type="evidence" value="ECO:0007669"/>
    <property type="project" value="UniProtKB-KW"/>
</dbReference>
<protein>
    <submittedName>
        <fullName evidence="11">Unannotated protein</fullName>
    </submittedName>
</protein>
<evidence type="ECO:0000256" key="3">
    <source>
        <dbReference type="ARBA" id="ARBA00022679"/>
    </source>
</evidence>
<keyword evidence="8" id="KW-0594">Phospholipid biosynthesis</keyword>
<dbReference type="HAMAP" id="MF_01043">
    <property type="entry name" value="PlsY"/>
    <property type="match status" value="1"/>
</dbReference>
<organism evidence="11">
    <name type="scientific">freshwater metagenome</name>
    <dbReference type="NCBI Taxonomy" id="449393"/>
    <lineage>
        <taxon>unclassified sequences</taxon>
        <taxon>metagenomes</taxon>
        <taxon>ecological metagenomes</taxon>
    </lineage>
</organism>
<feature type="transmembrane region" description="Helical" evidence="10">
    <location>
        <begin position="158"/>
        <end position="175"/>
    </location>
</feature>
<keyword evidence="5 10" id="KW-1133">Transmembrane helix</keyword>
<keyword evidence="4 10" id="KW-0812">Transmembrane</keyword>
<dbReference type="PANTHER" id="PTHR30309:SF0">
    <property type="entry name" value="GLYCEROL-3-PHOSPHATE ACYLTRANSFERASE-RELATED"/>
    <property type="match status" value="1"/>
</dbReference>
<evidence type="ECO:0000256" key="10">
    <source>
        <dbReference type="SAM" id="Phobius"/>
    </source>
</evidence>
<feature type="transmembrane region" description="Helical" evidence="10">
    <location>
        <begin position="48"/>
        <end position="69"/>
    </location>
</feature>
<feature type="transmembrane region" description="Helical" evidence="10">
    <location>
        <begin position="106"/>
        <end position="128"/>
    </location>
</feature>
<dbReference type="Pfam" id="PF02660">
    <property type="entry name" value="G3P_acyltransf"/>
    <property type="match status" value="1"/>
</dbReference>
<reference evidence="11" key="1">
    <citation type="submission" date="2020-05" db="EMBL/GenBank/DDBJ databases">
        <authorList>
            <person name="Chiriac C."/>
            <person name="Salcher M."/>
            <person name="Ghai R."/>
            <person name="Kavagutti S V."/>
        </authorList>
    </citation>
    <scope>NUCLEOTIDE SEQUENCE</scope>
</reference>
<dbReference type="InterPro" id="IPR003811">
    <property type="entry name" value="G3P_acylTferase_PlsY"/>
</dbReference>
<sequence>MIWGLVPVAYLLGTFPSAVMVARSKGIDITAVGSRNPGASNVGRTMGTAWGVLVFVLDGLKGAIPAAVGTALDEPVATYAMVAAAVLGHMYPVTRRFVGGKGVATMGGALVVLHPIVFVVLLVVWLVVRKLSGTASLGSLIIAAGLPIGVALDGAPAWEVVATVALAALVMLRHADNIRRLLRGDELSASHASSRRG</sequence>